<accession>G7YEH2</accession>
<reference evidence="1" key="1">
    <citation type="journal article" date="2011" name="Genome Biol.">
        <title>The draft genome of the carcinogenic human liver fluke Clonorchis sinensis.</title>
        <authorList>
            <person name="Wang X."/>
            <person name="Chen W."/>
            <person name="Huang Y."/>
            <person name="Sun J."/>
            <person name="Men J."/>
            <person name="Liu H."/>
            <person name="Luo F."/>
            <person name="Guo L."/>
            <person name="Lv X."/>
            <person name="Deng C."/>
            <person name="Zhou C."/>
            <person name="Fan Y."/>
            <person name="Li X."/>
            <person name="Huang L."/>
            <person name="Hu Y."/>
            <person name="Liang C."/>
            <person name="Hu X."/>
            <person name="Xu J."/>
            <person name="Yu X."/>
        </authorList>
    </citation>
    <scope>NUCLEOTIDE SEQUENCE [LARGE SCALE GENOMIC DNA]</scope>
    <source>
        <strain evidence="1">Henan</strain>
    </source>
</reference>
<gene>
    <name evidence="1" type="ORF">CLF_105971</name>
</gene>
<keyword evidence="2" id="KW-1185">Reference proteome</keyword>
<sequence length="314" mass="35705">MSKVDKAALAFLISEVVVSSQFTGAYTTAQEDKFIYHVDWLVCKYKSCNSTLHFAESEPIPSVQAIPVKERSGSISTPKVPETTITKLKRKGERAALSYITGRSELREKHAVYSYESIARDGRMRLFVFLDELTKLMPSIEWIKRRDGKHLTWQKGMKEIMKGMDTVNATRLSGRGSREPQCVWLGTLEASVLNTNVMLPKMMMTITCPYEQTSSALLRNINLEGTSWNARNRQSLTIDGYKDSSQIKKNDQGWTFGRVEPFKIFKTRITVEEFPLTGIVFVQICSIVARLFTILCEECDVQAIRTRCFVGLKQ</sequence>
<name>G7YEH2_CLOSI</name>
<protein>
    <submittedName>
        <fullName evidence="1">Uncharacterized protein</fullName>
    </submittedName>
</protein>
<evidence type="ECO:0000313" key="1">
    <source>
        <dbReference type="EMBL" id="GAA51349.1"/>
    </source>
</evidence>
<evidence type="ECO:0000313" key="2">
    <source>
        <dbReference type="Proteomes" id="UP000008909"/>
    </source>
</evidence>
<reference key="2">
    <citation type="submission" date="2011-10" db="EMBL/GenBank/DDBJ databases">
        <title>The genome and transcriptome sequence of Clonorchis sinensis provide insights into the carcinogenic liver fluke.</title>
        <authorList>
            <person name="Wang X."/>
            <person name="Huang Y."/>
            <person name="Chen W."/>
            <person name="Liu H."/>
            <person name="Guo L."/>
            <person name="Chen Y."/>
            <person name="Luo F."/>
            <person name="Zhou W."/>
            <person name="Sun J."/>
            <person name="Mao Q."/>
            <person name="Liang P."/>
            <person name="Zhou C."/>
            <person name="Tian Y."/>
            <person name="Men J."/>
            <person name="Lv X."/>
            <person name="Huang L."/>
            <person name="Zhou J."/>
            <person name="Hu Y."/>
            <person name="Li R."/>
            <person name="Zhang F."/>
            <person name="Lei H."/>
            <person name="Li X."/>
            <person name="Hu X."/>
            <person name="Liang C."/>
            <person name="Xu J."/>
            <person name="Wu Z."/>
            <person name="Yu X."/>
        </authorList>
    </citation>
    <scope>NUCLEOTIDE SEQUENCE</scope>
    <source>
        <strain>Henan</strain>
    </source>
</reference>
<dbReference type="AlphaFoldDB" id="G7YEH2"/>
<dbReference type="EMBL" id="DF143142">
    <property type="protein sequence ID" value="GAA51349.1"/>
    <property type="molecule type" value="Genomic_DNA"/>
</dbReference>
<organism evidence="1 2">
    <name type="scientific">Clonorchis sinensis</name>
    <name type="common">Chinese liver fluke</name>
    <dbReference type="NCBI Taxonomy" id="79923"/>
    <lineage>
        <taxon>Eukaryota</taxon>
        <taxon>Metazoa</taxon>
        <taxon>Spiralia</taxon>
        <taxon>Lophotrochozoa</taxon>
        <taxon>Platyhelminthes</taxon>
        <taxon>Trematoda</taxon>
        <taxon>Digenea</taxon>
        <taxon>Opisthorchiida</taxon>
        <taxon>Opisthorchiata</taxon>
        <taxon>Opisthorchiidae</taxon>
        <taxon>Clonorchis</taxon>
    </lineage>
</organism>
<proteinExistence type="predicted"/>
<dbReference type="Proteomes" id="UP000008909">
    <property type="component" value="Unassembled WGS sequence"/>
</dbReference>